<dbReference type="EMBL" id="JADCUA010000012">
    <property type="protein sequence ID" value="KAH9835711.1"/>
    <property type="molecule type" value="Genomic_DNA"/>
</dbReference>
<dbReference type="Proteomes" id="UP000814176">
    <property type="component" value="Unassembled WGS sequence"/>
</dbReference>
<feature type="compositionally biased region" description="Low complexity" evidence="1">
    <location>
        <begin position="386"/>
        <end position="406"/>
    </location>
</feature>
<feature type="region of interest" description="Disordered" evidence="1">
    <location>
        <begin position="174"/>
        <end position="236"/>
    </location>
</feature>
<feature type="signal peptide" evidence="3">
    <location>
        <begin position="1"/>
        <end position="26"/>
    </location>
</feature>
<evidence type="ECO:0000313" key="4">
    <source>
        <dbReference type="EMBL" id="KAH9835711.1"/>
    </source>
</evidence>
<gene>
    <name evidence="4" type="ORF">C8Q71DRAFT_92395</name>
</gene>
<feature type="compositionally biased region" description="Low complexity" evidence="1">
    <location>
        <begin position="342"/>
        <end position="353"/>
    </location>
</feature>
<protein>
    <recommendedName>
        <fullName evidence="6">Mid2 domain-containing protein</fullName>
    </recommendedName>
</protein>
<name>A0ABQ8KDU2_9APHY</name>
<feature type="chain" id="PRO_5045401961" description="Mid2 domain-containing protein" evidence="3">
    <location>
        <begin position="27"/>
        <end position="406"/>
    </location>
</feature>
<feature type="transmembrane region" description="Helical" evidence="2">
    <location>
        <begin position="245"/>
        <end position="268"/>
    </location>
</feature>
<evidence type="ECO:0008006" key="6">
    <source>
        <dbReference type="Google" id="ProtNLM"/>
    </source>
</evidence>
<comment type="caution">
    <text evidence="4">The sequence shown here is derived from an EMBL/GenBank/DDBJ whole genome shotgun (WGS) entry which is preliminary data.</text>
</comment>
<keyword evidence="2" id="KW-0472">Membrane</keyword>
<keyword evidence="2" id="KW-0812">Transmembrane</keyword>
<evidence type="ECO:0000256" key="1">
    <source>
        <dbReference type="SAM" id="MobiDB-lite"/>
    </source>
</evidence>
<evidence type="ECO:0000256" key="2">
    <source>
        <dbReference type="SAM" id="Phobius"/>
    </source>
</evidence>
<keyword evidence="2" id="KW-1133">Transmembrane helix</keyword>
<proteinExistence type="predicted"/>
<evidence type="ECO:0000256" key="3">
    <source>
        <dbReference type="SAM" id="SignalP"/>
    </source>
</evidence>
<accession>A0ABQ8KDU2</accession>
<reference evidence="4 5" key="1">
    <citation type="journal article" date="2021" name="Environ. Microbiol.">
        <title>Gene family expansions and transcriptome signatures uncover fungal adaptations to wood decay.</title>
        <authorList>
            <person name="Hage H."/>
            <person name="Miyauchi S."/>
            <person name="Viragh M."/>
            <person name="Drula E."/>
            <person name="Min B."/>
            <person name="Chaduli D."/>
            <person name="Navarro D."/>
            <person name="Favel A."/>
            <person name="Norest M."/>
            <person name="Lesage-Meessen L."/>
            <person name="Balint B."/>
            <person name="Merenyi Z."/>
            <person name="de Eugenio L."/>
            <person name="Morin E."/>
            <person name="Martinez A.T."/>
            <person name="Baldrian P."/>
            <person name="Stursova M."/>
            <person name="Martinez M.J."/>
            <person name="Novotny C."/>
            <person name="Magnuson J.K."/>
            <person name="Spatafora J.W."/>
            <person name="Maurice S."/>
            <person name="Pangilinan J."/>
            <person name="Andreopoulos W."/>
            <person name="LaButti K."/>
            <person name="Hundley H."/>
            <person name="Na H."/>
            <person name="Kuo A."/>
            <person name="Barry K."/>
            <person name="Lipzen A."/>
            <person name="Henrissat B."/>
            <person name="Riley R."/>
            <person name="Ahrendt S."/>
            <person name="Nagy L.G."/>
            <person name="Grigoriev I.V."/>
            <person name="Martin F."/>
            <person name="Rosso M.N."/>
        </authorList>
    </citation>
    <scope>NUCLEOTIDE SEQUENCE [LARGE SCALE GENOMIC DNA]</scope>
    <source>
        <strain evidence="4 5">CIRM-BRFM 1785</strain>
    </source>
</reference>
<keyword evidence="3" id="KW-0732">Signal</keyword>
<dbReference type="RefSeq" id="XP_047778088.1">
    <property type="nucleotide sequence ID" value="XM_047929200.1"/>
</dbReference>
<organism evidence="4 5">
    <name type="scientific">Rhodofomes roseus</name>
    <dbReference type="NCBI Taxonomy" id="34475"/>
    <lineage>
        <taxon>Eukaryota</taxon>
        <taxon>Fungi</taxon>
        <taxon>Dikarya</taxon>
        <taxon>Basidiomycota</taxon>
        <taxon>Agaricomycotina</taxon>
        <taxon>Agaricomycetes</taxon>
        <taxon>Polyporales</taxon>
        <taxon>Rhodofomes</taxon>
    </lineage>
</organism>
<evidence type="ECO:0000313" key="5">
    <source>
        <dbReference type="Proteomes" id="UP000814176"/>
    </source>
</evidence>
<sequence>MSFLSHVLSLLLAVYLLASGPVLVVATDVQDQTLGIDSSDILFTSGWTTVSNTAGTFEQTDGEAEEIEIFLPVGTVALSYVGFKQTGGALYVVCLDCGSSGQQLVQVNASDPKASSSTPVSLFSFSGLDPTTSHNLQVVNSADPAFGDTSTLTFKELVATVNTIASTSSSAATTSATTSSSSTSRTTSSSSSSDVSTSTTLSQSTSSIVSTSTTSTSSSASSSSSSTSTASAGSLSRSGLSTGTIVAAAVSSAAAVLLLLVLAIFLLYRARNRQFRTDSDSESIASASGLTRQISAPSIVVVPFEAAPSAAVSAYAPPGSATAAAFRPGASGSVRRRSYKTGPAAAGMAAGSALRDDDASSTSSVPARPRNPYEGVVRPDVPIDYPGHSPKGPGTPGTGRQRGMFR</sequence>
<keyword evidence="5" id="KW-1185">Reference proteome</keyword>
<dbReference type="GeneID" id="72009932"/>
<feature type="region of interest" description="Disordered" evidence="1">
    <location>
        <begin position="325"/>
        <end position="406"/>
    </location>
</feature>